<accession>A0A5C6FBU0</accession>
<dbReference type="RefSeq" id="WP_146533021.1">
    <property type="nucleotide sequence ID" value="NZ_SJPX01000001.1"/>
</dbReference>
<sequence>MLSRTATALLLTRRSMKLKSLLSTFQTDGATVELQDILSMARHPDVAEAERKFNQHRAELDELVAAIAAD</sequence>
<proteinExistence type="predicted"/>
<comment type="caution">
    <text evidence="1">The sequence shown here is derived from an EMBL/GenBank/DDBJ whole genome shotgun (WGS) entry which is preliminary data.</text>
</comment>
<keyword evidence="2" id="KW-1185">Reference proteome</keyword>
<dbReference type="AlphaFoldDB" id="A0A5C6FBU0"/>
<evidence type="ECO:0000313" key="1">
    <source>
        <dbReference type="EMBL" id="TWU58252.1"/>
    </source>
</evidence>
<dbReference type="EMBL" id="SJPX01000001">
    <property type="protein sequence ID" value="TWU58252.1"/>
    <property type="molecule type" value="Genomic_DNA"/>
</dbReference>
<protein>
    <submittedName>
        <fullName evidence="1">Uncharacterized protein</fullName>
    </submittedName>
</protein>
<gene>
    <name evidence="1" type="ORF">Poly59_11630</name>
</gene>
<name>A0A5C6FBU0_9BACT</name>
<reference evidence="1 2" key="1">
    <citation type="submission" date="2019-02" db="EMBL/GenBank/DDBJ databases">
        <title>Deep-cultivation of Planctomycetes and their phenomic and genomic characterization uncovers novel biology.</title>
        <authorList>
            <person name="Wiegand S."/>
            <person name="Jogler M."/>
            <person name="Boedeker C."/>
            <person name="Pinto D."/>
            <person name="Vollmers J."/>
            <person name="Rivas-Marin E."/>
            <person name="Kohn T."/>
            <person name="Peeters S.H."/>
            <person name="Heuer A."/>
            <person name="Rast P."/>
            <person name="Oberbeckmann S."/>
            <person name="Bunk B."/>
            <person name="Jeske O."/>
            <person name="Meyerdierks A."/>
            <person name="Storesund J.E."/>
            <person name="Kallscheuer N."/>
            <person name="Luecker S."/>
            <person name="Lage O.M."/>
            <person name="Pohl T."/>
            <person name="Merkel B.J."/>
            <person name="Hornburger P."/>
            <person name="Mueller R.-W."/>
            <person name="Bruemmer F."/>
            <person name="Labrenz M."/>
            <person name="Spormann A.M."/>
            <person name="Op Den Camp H."/>
            <person name="Overmann J."/>
            <person name="Amann R."/>
            <person name="Jetten M.S.M."/>
            <person name="Mascher T."/>
            <person name="Medema M.H."/>
            <person name="Devos D.P."/>
            <person name="Kaster A.-K."/>
            <person name="Ovreas L."/>
            <person name="Rohde M."/>
            <person name="Galperin M.Y."/>
            <person name="Jogler C."/>
        </authorList>
    </citation>
    <scope>NUCLEOTIDE SEQUENCE [LARGE SCALE GENOMIC DNA]</scope>
    <source>
        <strain evidence="1 2">Poly59</strain>
    </source>
</reference>
<evidence type="ECO:0000313" key="2">
    <source>
        <dbReference type="Proteomes" id="UP000317977"/>
    </source>
</evidence>
<dbReference type="OrthoDB" id="280534at2"/>
<organism evidence="1 2">
    <name type="scientific">Rubripirellula reticaptiva</name>
    <dbReference type="NCBI Taxonomy" id="2528013"/>
    <lineage>
        <taxon>Bacteria</taxon>
        <taxon>Pseudomonadati</taxon>
        <taxon>Planctomycetota</taxon>
        <taxon>Planctomycetia</taxon>
        <taxon>Pirellulales</taxon>
        <taxon>Pirellulaceae</taxon>
        <taxon>Rubripirellula</taxon>
    </lineage>
</organism>
<dbReference type="Proteomes" id="UP000317977">
    <property type="component" value="Unassembled WGS sequence"/>
</dbReference>